<dbReference type="AlphaFoldDB" id="A0ABD7QNU2"/>
<organism evidence="2 3">
    <name type="scientific">Raoultella ornithinolytica</name>
    <name type="common">Klebsiella ornithinolytica</name>
    <dbReference type="NCBI Taxonomy" id="54291"/>
    <lineage>
        <taxon>Bacteria</taxon>
        <taxon>Pseudomonadati</taxon>
        <taxon>Pseudomonadota</taxon>
        <taxon>Gammaproteobacteria</taxon>
        <taxon>Enterobacterales</taxon>
        <taxon>Enterobacteriaceae</taxon>
        <taxon>Klebsiella/Raoultella group</taxon>
        <taxon>Raoultella</taxon>
    </lineage>
</organism>
<proteinExistence type="predicted"/>
<evidence type="ECO:0000313" key="2">
    <source>
        <dbReference type="EMBL" id="TCQ76460.1"/>
    </source>
</evidence>
<feature type="domain" description="Phage head morphogenesis" evidence="1">
    <location>
        <begin position="193"/>
        <end position="301"/>
    </location>
</feature>
<reference evidence="2 3" key="1">
    <citation type="submission" date="2019-03" db="EMBL/GenBank/DDBJ databases">
        <title>Genomic analyses of the natural microbiome of Caenorhabditis elegans.</title>
        <authorList>
            <person name="Samuel B."/>
        </authorList>
    </citation>
    <scope>NUCLEOTIDE SEQUENCE [LARGE SCALE GENOMIC DNA]</scope>
    <source>
        <strain evidence="2 3">JUb54</strain>
    </source>
</reference>
<gene>
    <name evidence="2" type="ORF">EC841_101269</name>
</gene>
<evidence type="ECO:0000313" key="3">
    <source>
        <dbReference type="Proteomes" id="UP000295263"/>
    </source>
</evidence>
<accession>A0ABD7QNU2</accession>
<dbReference type="Proteomes" id="UP000295263">
    <property type="component" value="Unassembled WGS sequence"/>
</dbReference>
<comment type="caution">
    <text evidence="2">The sequence shown here is derived from an EMBL/GenBank/DDBJ whole genome shotgun (WGS) entry which is preliminary data.</text>
</comment>
<dbReference type="EMBL" id="SLYQ01000001">
    <property type="protein sequence ID" value="TCQ76460.1"/>
    <property type="molecule type" value="Genomic_DNA"/>
</dbReference>
<protein>
    <submittedName>
        <fullName evidence="2">Phage Mu protein F like protein</fullName>
    </submittedName>
</protein>
<dbReference type="Pfam" id="PF04233">
    <property type="entry name" value="Phage_Mu_F"/>
    <property type="match status" value="1"/>
</dbReference>
<dbReference type="RefSeq" id="WP_165972940.1">
    <property type="nucleotide sequence ID" value="NZ_SLYQ01000001.1"/>
</dbReference>
<sequence length="334" mass="37299">MILFPMTQEQKNKVGTPIIPRSKVDPTQSARPVSKMFQDIEGRYLDIKRRLKSLFDQRLTGRQREVNGEQSWLMCNNEGAEPSLYQVNAGTYIYDMTAAQLADLLQIVQTILDDALLDGGSQNLWALDYVAAEYERGTQQAYTNLSVQSPVYASQTTLQQLLSSPAYQNQIASAYISTYSDWKGISDTARADLANVIADAIGRGINPRETASIVSKRLDVSMSRAKAIAQTEQVGALRQAQRNEVDWAKERLGLNTAILWISALKPTTRATHGARHGKTYTTDEVAEFYSKDGNSYNCYCANIPCLLDDDGKLYSEGLVEKLSKERDSWRSAEK</sequence>
<evidence type="ECO:0000259" key="1">
    <source>
        <dbReference type="Pfam" id="PF04233"/>
    </source>
</evidence>
<name>A0ABD7QNU2_RAOOR</name>
<dbReference type="InterPro" id="IPR006528">
    <property type="entry name" value="Phage_head_morphogenesis_dom"/>
</dbReference>